<keyword evidence="4" id="KW-1185">Reference proteome</keyword>
<reference evidence="3" key="1">
    <citation type="submission" date="2022-03" db="EMBL/GenBank/DDBJ databases">
        <authorList>
            <person name="Martin C."/>
        </authorList>
    </citation>
    <scope>NUCLEOTIDE SEQUENCE</scope>
</reference>
<keyword evidence="1" id="KW-1015">Disulfide bond</keyword>
<dbReference type="PANTHER" id="PTHR24252:SF7">
    <property type="entry name" value="HYALIN"/>
    <property type="match status" value="1"/>
</dbReference>
<dbReference type="FunFam" id="2.40.10.10:FF:000002">
    <property type="entry name" value="Transmembrane protease serine"/>
    <property type="match status" value="1"/>
</dbReference>
<dbReference type="PANTHER" id="PTHR24252">
    <property type="entry name" value="ACROSIN-RELATED"/>
    <property type="match status" value="1"/>
</dbReference>
<proteinExistence type="inferred from homology"/>
<evidence type="ECO:0000256" key="2">
    <source>
        <dbReference type="ARBA" id="ARBA00024195"/>
    </source>
</evidence>
<dbReference type="FunFam" id="2.40.10.10:FF:000004">
    <property type="entry name" value="Tryptase gamma 1"/>
    <property type="match status" value="1"/>
</dbReference>
<accession>A0A8J1U0X9</accession>
<comment type="similarity">
    <text evidence="2">Belongs to the peptidase S1 family. CLIP subfamily.</text>
</comment>
<dbReference type="AlphaFoldDB" id="A0A8J1U0X9"/>
<sequence length="280" mass="30337">MLIFILSFVTLASAHPRADCGNYTTKIPLIDSQIVGGENARSGHWPWMASVQRRTPAGNFEHHCGGTLIRANWVLTAANCVPDGESYQVVLGALDLASPDGGEQTIAAQTIIRHENFNPASENRANDVALIQLASNANIVRYRVDVACVPPADLPYEDNPACFITGWGENAEGTRPTILQEAHVDVINNAECDEDLGITGPDLEASQICTSDELNDRKAACSGDEGGPLQCRVDRQWDVVGIASWHGSDGPDCDTESPTIFTRTQSFRQWIHDRVGEPTA</sequence>
<dbReference type="InterPro" id="IPR043504">
    <property type="entry name" value="Peptidase_S1_PA_chymotrypsin"/>
</dbReference>
<gene>
    <name evidence="3" type="ORF">OFUS_LOCUS12382</name>
</gene>
<dbReference type="InterPro" id="IPR009003">
    <property type="entry name" value="Peptidase_S1_PA"/>
</dbReference>
<dbReference type="SMART" id="SM00020">
    <property type="entry name" value="Tryp_SPc"/>
    <property type="match status" value="1"/>
</dbReference>
<dbReference type="GO" id="GO:0006508">
    <property type="term" value="P:proteolysis"/>
    <property type="evidence" value="ECO:0007669"/>
    <property type="project" value="InterPro"/>
</dbReference>
<evidence type="ECO:0000313" key="4">
    <source>
        <dbReference type="Proteomes" id="UP000749559"/>
    </source>
</evidence>
<dbReference type="SUPFAM" id="SSF50494">
    <property type="entry name" value="Trypsin-like serine proteases"/>
    <property type="match status" value="1"/>
</dbReference>
<dbReference type="CDD" id="cd00190">
    <property type="entry name" value="Tryp_SPc"/>
    <property type="match status" value="1"/>
</dbReference>
<dbReference type="InterPro" id="IPR001314">
    <property type="entry name" value="Peptidase_S1A"/>
</dbReference>
<dbReference type="OrthoDB" id="6144427at2759"/>
<comment type="caution">
    <text evidence="3">The sequence shown here is derived from an EMBL/GenBank/DDBJ whole genome shotgun (WGS) entry which is preliminary data.</text>
</comment>
<dbReference type="PRINTS" id="PR00722">
    <property type="entry name" value="CHYMOTRYPSIN"/>
</dbReference>
<evidence type="ECO:0000256" key="1">
    <source>
        <dbReference type="ARBA" id="ARBA00023157"/>
    </source>
</evidence>
<dbReference type="Proteomes" id="UP000749559">
    <property type="component" value="Unassembled WGS sequence"/>
</dbReference>
<dbReference type="Gene3D" id="2.40.10.10">
    <property type="entry name" value="Trypsin-like serine proteases"/>
    <property type="match status" value="2"/>
</dbReference>
<dbReference type="Pfam" id="PF00089">
    <property type="entry name" value="Trypsin"/>
    <property type="match status" value="1"/>
</dbReference>
<evidence type="ECO:0000313" key="3">
    <source>
        <dbReference type="EMBL" id="CAH1786493.1"/>
    </source>
</evidence>
<name>A0A8J1U0X9_OWEFU</name>
<dbReference type="GO" id="GO:0004252">
    <property type="term" value="F:serine-type endopeptidase activity"/>
    <property type="evidence" value="ECO:0007669"/>
    <property type="project" value="InterPro"/>
</dbReference>
<dbReference type="EMBL" id="CAIIXF020000006">
    <property type="protein sequence ID" value="CAH1786493.1"/>
    <property type="molecule type" value="Genomic_DNA"/>
</dbReference>
<dbReference type="PROSITE" id="PS50240">
    <property type="entry name" value="TRYPSIN_DOM"/>
    <property type="match status" value="1"/>
</dbReference>
<protein>
    <submittedName>
        <fullName evidence="3">Uncharacterized protein</fullName>
    </submittedName>
</protein>
<organism evidence="3 4">
    <name type="scientific">Owenia fusiformis</name>
    <name type="common">Polychaete worm</name>
    <dbReference type="NCBI Taxonomy" id="6347"/>
    <lineage>
        <taxon>Eukaryota</taxon>
        <taxon>Metazoa</taxon>
        <taxon>Spiralia</taxon>
        <taxon>Lophotrochozoa</taxon>
        <taxon>Annelida</taxon>
        <taxon>Polychaeta</taxon>
        <taxon>Sedentaria</taxon>
        <taxon>Canalipalpata</taxon>
        <taxon>Sabellida</taxon>
        <taxon>Oweniida</taxon>
        <taxon>Oweniidae</taxon>
        <taxon>Owenia</taxon>
    </lineage>
</organism>
<dbReference type="InterPro" id="IPR001254">
    <property type="entry name" value="Trypsin_dom"/>
</dbReference>